<name>A0AAN5HZG7_9BILA</name>
<comment type="caution">
    <text evidence="1">The sequence shown here is derived from an EMBL/GenBank/DDBJ whole genome shotgun (WGS) entry which is preliminary data.</text>
</comment>
<gene>
    <name evidence="1" type="ORF">PMAYCL1PPCAC_16575</name>
</gene>
<accession>A0AAN5HZG7</accession>
<organism evidence="1 2">
    <name type="scientific">Pristionchus mayeri</name>
    <dbReference type="NCBI Taxonomy" id="1317129"/>
    <lineage>
        <taxon>Eukaryota</taxon>
        <taxon>Metazoa</taxon>
        <taxon>Ecdysozoa</taxon>
        <taxon>Nematoda</taxon>
        <taxon>Chromadorea</taxon>
        <taxon>Rhabditida</taxon>
        <taxon>Rhabditina</taxon>
        <taxon>Diplogasteromorpha</taxon>
        <taxon>Diplogasteroidea</taxon>
        <taxon>Neodiplogasteridae</taxon>
        <taxon>Pristionchus</taxon>
    </lineage>
</organism>
<feature type="non-terminal residue" evidence="1">
    <location>
        <position position="1"/>
    </location>
</feature>
<evidence type="ECO:0000313" key="1">
    <source>
        <dbReference type="EMBL" id="GMR46380.1"/>
    </source>
</evidence>
<keyword evidence="2" id="KW-1185">Reference proteome</keyword>
<dbReference type="AlphaFoldDB" id="A0AAN5HZG7"/>
<sequence>DLDNSPDLSGGIGVSVAPNWQTAANLGQGVASAFNGTVQSLADGHRAVDAAVIGSVANAAQAALDIISNTGGALGNAAAGFAGALGNAVTALGSSLGPLDVGAGADAEVALKNALAKYVGAVLDAGAHPENATNVIVALRDLIGVVVENGLSGNGTAYAGPLGSISGAAGVKEAINILTGGLLGGTL</sequence>
<dbReference type="EMBL" id="BTRK01000004">
    <property type="protein sequence ID" value="GMR46380.1"/>
    <property type="molecule type" value="Genomic_DNA"/>
</dbReference>
<reference evidence="2" key="1">
    <citation type="submission" date="2022-10" db="EMBL/GenBank/DDBJ databases">
        <title>Genome assembly of Pristionchus species.</title>
        <authorList>
            <person name="Yoshida K."/>
            <person name="Sommer R.J."/>
        </authorList>
    </citation>
    <scope>NUCLEOTIDE SEQUENCE [LARGE SCALE GENOMIC DNA]</scope>
    <source>
        <strain evidence="2">RS5460</strain>
    </source>
</reference>
<proteinExistence type="predicted"/>
<dbReference type="Proteomes" id="UP001328107">
    <property type="component" value="Unassembled WGS sequence"/>
</dbReference>
<protein>
    <submittedName>
        <fullName evidence="1">Uncharacterized protein</fullName>
    </submittedName>
</protein>
<evidence type="ECO:0000313" key="2">
    <source>
        <dbReference type="Proteomes" id="UP001328107"/>
    </source>
</evidence>